<evidence type="ECO:0000313" key="4">
    <source>
        <dbReference type="Proteomes" id="UP001465976"/>
    </source>
</evidence>
<feature type="transmembrane region" description="Helical" evidence="1">
    <location>
        <begin position="148"/>
        <end position="170"/>
    </location>
</feature>
<feature type="transmembrane region" description="Helical" evidence="1">
    <location>
        <begin position="116"/>
        <end position="136"/>
    </location>
</feature>
<protein>
    <recommendedName>
        <fullName evidence="5">Transmembrane protein</fullName>
    </recommendedName>
</protein>
<accession>A0ABR3FIQ4</accession>
<organism evidence="3 4">
    <name type="scientific">Marasmius crinis-equi</name>
    <dbReference type="NCBI Taxonomy" id="585013"/>
    <lineage>
        <taxon>Eukaryota</taxon>
        <taxon>Fungi</taxon>
        <taxon>Dikarya</taxon>
        <taxon>Basidiomycota</taxon>
        <taxon>Agaricomycotina</taxon>
        <taxon>Agaricomycetes</taxon>
        <taxon>Agaricomycetidae</taxon>
        <taxon>Agaricales</taxon>
        <taxon>Marasmiineae</taxon>
        <taxon>Marasmiaceae</taxon>
        <taxon>Marasmius</taxon>
    </lineage>
</organism>
<keyword evidence="1" id="KW-0472">Membrane</keyword>
<keyword evidence="1" id="KW-0812">Transmembrane</keyword>
<keyword evidence="2" id="KW-0732">Signal</keyword>
<evidence type="ECO:0000313" key="3">
    <source>
        <dbReference type="EMBL" id="KAL0575248.1"/>
    </source>
</evidence>
<keyword evidence="1" id="KW-1133">Transmembrane helix</keyword>
<gene>
    <name evidence="3" type="ORF">V5O48_006713</name>
</gene>
<keyword evidence="4" id="KW-1185">Reference proteome</keyword>
<sequence length="207" mass="21407">MFSLRITSLYLVSALAGVSVAAPYAVESRCDATCAAKSHPVPVILADVKNSISPMLAKIQSMPEVKADDVSPIVDNIKAVINDATNNIQSYVDNKVDRDAALASDSNGGPPISVDVLVKILVDLVLSIVVCIKAALSVCITVDLSVCITIFASLCVTICGLLAVLGSLVVELLAVLMVELKVFVDLCVQLGVGAAVSVLGAKISISL</sequence>
<evidence type="ECO:0008006" key="5">
    <source>
        <dbReference type="Google" id="ProtNLM"/>
    </source>
</evidence>
<evidence type="ECO:0000256" key="2">
    <source>
        <dbReference type="SAM" id="SignalP"/>
    </source>
</evidence>
<dbReference type="EMBL" id="JBAHYK010000322">
    <property type="protein sequence ID" value="KAL0575248.1"/>
    <property type="molecule type" value="Genomic_DNA"/>
</dbReference>
<feature type="signal peptide" evidence="2">
    <location>
        <begin position="1"/>
        <end position="21"/>
    </location>
</feature>
<proteinExistence type="predicted"/>
<feature type="chain" id="PRO_5046185522" description="Transmembrane protein" evidence="2">
    <location>
        <begin position="22"/>
        <end position="207"/>
    </location>
</feature>
<name>A0ABR3FIQ4_9AGAR</name>
<reference evidence="3 4" key="1">
    <citation type="submission" date="2024-02" db="EMBL/GenBank/DDBJ databases">
        <title>A draft genome for the cacao thread blight pathogen Marasmius crinis-equi.</title>
        <authorList>
            <person name="Cohen S.P."/>
            <person name="Baruah I.K."/>
            <person name="Amoako-Attah I."/>
            <person name="Bukari Y."/>
            <person name="Meinhardt L.W."/>
            <person name="Bailey B.A."/>
        </authorList>
    </citation>
    <scope>NUCLEOTIDE SEQUENCE [LARGE SCALE GENOMIC DNA]</scope>
    <source>
        <strain evidence="3 4">GH-76</strain>
    </source>
</reference>
<comment type="caution">
    <text evidence="3">The sequence shown here is derived from an EMBL/GenBank/DDBJ whole genome shotgun (WGS) entry which is preliminary data.</text>
</comment>
<evidence type="ECO:0000256" key="1">
    <source>
        <dbReference type="SAM" id="Phobius"/>
    </source>
</evidence>
<dbReference type="Proteomes" id="UP001465976">
    <property type="component" value="Unassembled WGS sequence"/>
</dbReference>